<keyword evidence="3" id="KW-1185">Reference proteome</keyword>
<evidence type="ECO:0000313" key="3">
    <source>
        <dbReference type="Proteomes" id="UP000654471"/>
    </source>
</evidence>
<organism evidence="2 3">
    <name type="scientific">Streptomyces albospinus</name>
    <dbReference type="NCBI Taxonomy" id="285515"/>
    <lineage>
        <taxon>Bacteria</taxon>
        <taxon>Bacillati</taxon>
        <taxon>Actinomycetota</taxon>
        <taxon>Actinomycetes</taxon>
        <taxon>Kitasatosporales</taxon>
        <taxon>Streptomycetaceae</taxon>
        <taxon>Streptomyces</taxon>
    </lineage>
</organism>
<sequence length="87" mass="9184">MTEAPGDRIADAAGRVTDRVRQVIDRVGCSRHESARRMAMDPSELSRSPGGTRRFTLAEIVLIADIGGGYRPAAARRPGTPGAAALP</sequence>
<dbReference type="EMBL" id="BMRP01000003">
    <property type="protein sequence ID" value="GGU50630.1"/>
    <property type="molecule type" value="Genomic_DNA"/>
</dbReference>
<reference evidence="3" key="1">
    <citation type="journal article" date="2019" name="Int. J. Syst. Evol. Microbiol.">
        <title>The Global Catalogue of Microorganisms (GCM) 10K type strain sequencing project: providing services to taxonomists for standard genome sequencing and annotation.</title>
        <authorList>
            <consortium name="The Broad Institute Genomics Platform"/>
            <consortium name="The Broad Institute Genome Sequencing Center for Infectious Disease"/>
            <person name="Wu L."/>
            <person name="Ma J."/>
        </authorList>
    </citation>
    <scope>NUCLEOTIDE SEQUENCE [LARGE SCALE GENOMIC DNA]</scope>
    <source>
        <strain evidence="3">JCM 3399</strain>
    </source>
</reference>
<evidence type="ECO:0000313" key="2">
    <source>
        <dbReference type="EMBL" id="GGU50630.1"/>
    </source>
</evidence>
<comment type="caution">
    <text evidence="2">The sequence shown here is derived from an EMBL/GenBank/DDBJ whole genome shotgun (WGS) entry which is preliminary data.</text>
</comment>
<proteinExistence type="predicted"/>
<dbReference type="Proteomes" id="UP000654471">
    <property type="component" value="Unassembled WGS sequence"/>
</dbReference>
<accession>A0ABQ2URT4</accession>
<gene>
    <name evidence="2" type="ORF">GCM10010211_13790</name>
</gene>
<feature type="region of interest" description="Disordered" evidence="1">
    <location>
        <begin position="31"/>
        <end position="51"/>
    </location>
</feature>
<name>A0ABQ2URT4_9ACTN</name>
<protein>
    <submittedName>
        <fullName evidence="2">Uncharacterized protein</fullName>
    </submittedName>
</protein>
<evidence type="ECO:0000256" key="1">
    <source>
        <dbReference type="SAM" id="MobiDB-lite"/>
    </source>
</evidence>